<dbReference type="Gene3D" id="1.20.1560.10">
    <property type="entry name" value="ABC transporter type 1, transmembrane domain"/>
    <property type="match status" value="1"/>
</dbReference>
<feature type="domain" description="ABC transmembrane type-1" evidence="11">
    <location>
        <begin position="40"/>
        <end position="318"/>
    </location>
</feature>
<dbReference type="InterPro" id="IPR003593">
    <property type="entry name" value="AAA+_ATPase"/>
</dbReference>
<feature type="transmembrane region" description="Helical" evidence="9">
    <location>
        <begin position="69"/>
        <end position="91"/>
    </location>
</feature>
<dbReference type="InterPro" id="IPR027417">
    <property type="entry name" value="P-loop_NTPase"/>
</dbReference>
<dbReference type="InterPro" id="IPR011527">
    <property type="entry name" value="ABC1_TM_dom"/>
</dbReference>
<evidence type="ECO:0000256" key="9">
    <source>
        <dbReference type="SAM" id="Phobius"/>
    </source>
</evidence>
<dbReference type="RefSeq" id="WP_097063798.1">
    <property type="nucleotide sequence ID" value="NZ_OBMI01000002.1"/>
</dbReference>
<dbReference type="AlphaFoldDB" id="A0A285R395"/>
<dbReference type="SMART" id="SM00382">
    <property type="entry name" value="AAA"/>
    <property type="match status" value="1"/>
</dbReference>
<evidence type="ECO:0000313" key="13">
    <source>
        <dbReference type="Proteomes" id="UP000219494"/>
    </source>
</evidence>
<evidence type="ECO:0000256" key="3">
    <source>
        <dbReference type="ARBA" id="ARBA00022475"/>
    </source>
</evidence>
<dbReference type="InterPro" id="IPR003439">
    <property type="entry name" value="ABC_transporter-like_ATP-bd"/>
</dbReference>
<dbReference type="InterPro" id="IPR036640">
    <property type="entry name" value="ABC1_TM_sf"/>
</dbReference>
<keyword evidence="5" id="KW-0547">Nucleotide-binding</keyword>
<organism evidence="12 13">
    <name type="scientific">Sphingomonas guangdongensis</name>
    <dbReference type="NCBI Taxonomy" id="1141890"/>
    <lineage>
        <taxon>Bacteria</taxon>
        <taxon>Pseudomonadati</taxon>
        <taxon>Pseudomonadota</taxon>
        <taxon>Alphaproteobacteria</taxon>
        <taxon>Sphingomonadales</taxon>
        <taxon>Sphingomonadaceae</taxon>
        <taxon>Sphingomonas</taxon>
    </lineage>
</organism>
<dbReference type="InterPro" id="IPR017750">
    <property type="entry name" value="ATPase_T1SS"/>
</dbReference>
<feature type="domain" description="ABC transporter" evidence="10">
    <location>
        <begin position="351"/>
        <end position="584"/>
    </location>
</feature>
<name>A0A285R395_9SPHN</name>
<evidence type="ECO:0000256" key="5">
    <source>
        <dbReference type="ARBA" id="ARBA00022741"/>
    </source>
</evidence>
<dbReference type="NCBIfam" id="TIGR03375">
    <property type="entry name" value="type_I_sec_LssB"/>
    <property type="match status" value="1"/>
</dbReference>
<dbReference type="SUPFAM" id="SSF90123">
    <property type="entry name" value="ABC transporter transmembrane region"/>
    <property type="match status" value="1"/>
</dbReference>
<dbReference type="Pfam" id="PF00664">
    <property type="entry name" value="ABC_membrane"/>
    <property type="match status" value="1"/>
</dbReference>
<proteinExistence type="predicted"/>
<keyword evidence="2" id="KW-0813">Transport</keyword>
<evidence type="ECO:0000256" key="6">
    <source>
        <dbReference type="ARBA" id="ARBA00022840"/>
    </source>
</evidence>
<feature type="transmembrane region" description="Helical" evidence="9">
    <location>
        <begin position="258"/>
        <end position="283"/>
    </location>
</feature>
<dbReference type="PROSITE" id="PS50893">
    <property type="entry name" value="ABC_TRANSPORTER_2"/>
    <property type="match status" value="1"/>
</dbReference>
<evidence type="ECO:0000259" key="10">
    <source>
        <dbReference type="PROSITE" id="PS50893"/>
    </source>
</evidence>
<evidence type="ECO:0000256" key="1">
    <source>
        <dbReference type="ARBA" id="ARBA00004651"/>
    </source>
</evidence>
<feature type="transmembrane region" description="Helical" evidence="9">
    <location>
        <begin position="36"/>
        <end position="57"/>
    </location>
</feature>
<dbReference type="PANTHER" id="PTHR43394">
    <property type="entry name" value="ATP-DEPENDENT PERMEASE MDL1, MITOCHONDRIAL"/>
    <property type="match status" value="1"/>
</dbReference>
<dbReference type="Pfam" id="PF00005">
    <property type="entry name" value="ABC_tran"/>
    <property type="match status" value="1"/>
</dbReference>
<dbReference type="PANTHER" id="PTHR43394:SF1">
    <property type="entry name" value="ATP-BINDING CASSETTE SUB-FAMILY B MEMBER 10, MITOCHONDRIAL"/>
    <property type="match status" value="1"/>
</dbReference>
<keyword evidence="7 9" id="KW-1133">Transmembrane helix</keyword>
<keyword evidence="13" id="KW-1185">Reference proteome</keyword>
<keyword evidence="4 9" id="KW-0812">Transmembrane</keyword>
<evidence type="ECO:0000256" key="4">
    <source>
        <dbReference type="ARBA" id="ARBA00022692"/>
    </source>
</evidence>
<dbReference type="CDD" id="cd18587">
    <property type="entry name" value="ABC_6TM_LapB_like"/>
    <property type="match status" value="1"/>
</dbReference>
<dbReference type="Proteomes" id="UP000219494">
    <property type="component" value="Unassembled WGS sequence"/>
</dbReference>
<dbReference type="GO" id="GO:0016887">
    <property type="term" value="F:ATP hydrolysis activity"/>
    <property type="evidence" value="ECO:0007669"/>
    <property type="project" value="InterPro"/>
</dbReference>
<dbReference type="GO" id="GO:0005524">
    <property type="term" value="F:ATP binding"/>
    <property type="evidence" value="ECO:0007669"/>
    <property type="project" value="UniProtKB-KW"/>
</dbReference>
<dbReference type="SUPFAM" id="SSF52540">
    <property type="entry name" value="P-loop containing nucleoside triphosphate hydrolases"/>
    <property type="match status" value="1"/>
</dbReference>
<dbReference type="Gene3D" id="3.40.50.300">
    <property type="entry name" value="P-loop containing nucleotide triphosphate hydrolases"/>
    <property type="match status" value="1"/>
</dbReference>
<dbReference type="InterPro" id="IPR039421">
    <property type="entry name" value="Type_1_exporter"/>
</dbReference>
<gene>
    <name evidence="12" type="ORF">SAMN06297144_1933</name>
</gene>
<evidence type="ECO:0000256" key="8">
    <source>
        <dbReference type="ARBA" id="ARBA00023136"/>
    </source>
</evidence>
<keyword evidence="3" id="KW-1003">Cell membrane</keyword>
<dbReference type="GO" id="GO:0005886">
    <property type="term" value="C:plasma membrane"/>
    <property type="evidence" value="ECO:0007669"/>
    <property type="project" value="UniProtKB-SubCell"/>
</dbReference>
<evidence type="ECO:0000256" key="2">
    <source>
        <dbReference type="ARBA" id="ARBA00022448"/>
    </source>
</evidence>
<dbReference type="FunFam" id="3.40.50.300:FF:000299">
    <property type="entry name" value="ABC transporter ATP-binding protein/permease"/>
    <property type="match status" value="1"/>
</dbReference>
<keyword evidence="6 12" id="KW-0067">ATP-binding</keyword>
<protein>
    <submittedName>
        <fullName evidence="12">ATP-binding cassette, subfamily C, LapB</fullName>
    </submittedName>
</protein>
<accession>A0A285R395</accession>
<comment type="subcellular location">
    <subcellularLocation>
        <location evidence="1">Cell membrane</location>
        <topology evidence="1">Multi-pass membrane protein</topology>
    </subcellularLocation>
</comment>
<evidence type="ECO:0000259" key="11">
    <source>
        <dbReference type="PROSITE" id="PS50929"/>
    </source>
</evidence>
<evidence type="ECO:0000313" key="12">
    <source>
        <dbReference type="EMBL" id="SOB86822.1"/>
    </source>
</evidence>
<keyword evidence="8 9" id="KW-0472">Membrane</keyword>
<feature type="transmembrane region" description="Helical" evidence="9">
    <location>
        <begin position="174"/>
        <end position="193"/>
    </location>
</feature>
<dbReference type="EMBL" id="OBMI01000002">
    <property type="protein sequence ID" value="SOB86822.1"/>
    <property type="molecule type" value="Genomic_DNA"/>
</dbReference>
<evidence type="ECO:0000256" key="7">
    <source>
        <dbReference type="ARBA" id="ARBA00022989"/>
    </source>
</evidence>
<dbReference type="PROSITE" id="PS50929">
    <property type="entry name" value="ABC_TM1F"/>
    <property type="match status" value="1"/>
</dbReference>
<feature type="transmembrane region" description="Helical" evidence="9">
    <location>
        <begin position="146"/>
        <end position="168"/>
    </location>
</feature>
<sequence length="584" mass="62731">MSNFPAQSGADHELAPIRQPRFATWLAQPMLRNRSVYLKVALAAAMINLFGLVVSLFTMTVYDRVIPNMALSSLTALSIGIAIVLIFDFALRVLRAYFVDIAGADIDREIGGNVFDRLMRIRLDMKRGSTGALAGMMRELETLRDFFASASMTALVDVPFILVTLVFIAVIGGWLVMVPLLVVPLIIGAGYLTQPALDRLSARSMNEGLLKQSVLVESIGSLEMVKSSGAGALLRRRWLRAIDDHADSSLRARLVSTIAVTVASSGNSIAYVGVVIVGVFMIADQTLTTGGLIACSILSGRAVQPLATIAQLLSRLSATRTAYNQINGLMAMPPEGPLSGALSPAKLNGAIEFRNVEFKYPGAAEKSLNGISFAVKPGEKVALLGRVGSGKSTILRLLLGLYQPEEGVVLIDGTDVRQFDPVALRSQIGVAIQDPVLLSGSVRENILLDRAGQGDEEMLRCSELSGSHQFMGQITNGYDLRLADRGEGLSGGQRQSITIARALVGKPPIMLFDEPTSSMDAQTENALIERLQVELAGRTMLLVSHRNALLRLVDRIIIVEAGRIAHDGPRDQVLAALQRPRAAA</sequence>
<dbReference type="OrthoDB" id="9787557at2"/>
<reference evidence="12 13" key="1">
    <citation type="submission" date="2017-07" db="EMBL/GenBank/DDBJ databases">
        <authorList>
            <person name="Sun Z.S."/>
            <person name="Albrecht U."/>
            <person name="Echele G."/>
            <person name="Lee C.C."/>
        </authorList>
    </citation>
    <scope>NUCLEOTIDE SEQUENCE [LARGE SCALE GENOMIC DNA]</scope>
    <source>
        <strain evidence="12 13">CGMCC 1.12672</strain>
    </source>
</reference>
<dbReference type="GO" id="GO:0015421">
    <property type="term" value="F:ABC-type oligopeptide transporter activity"/>
    <property type="evidence" value="ECO:0007669"/>
    <property type="project" value="TreeGrafter"/>
</dbReference>